<dbReference type="Proteomes" id="UP000236379">
    <property type="component" value="Unassembled WGS sequence"/>
</dbReference>
<keyword evidence="1" id="KW-0732">Signal</keyword>
<reference evidence="2 3" key="1">
    <citation type="submission" date="2018-01" db="EMBL/GenBank/DDBJ databases">
        <title>Deinococcus koreensis sp. nov., a radiation-resistant bacterium isolated from river water.</title>
        <authorList>
            <person name="Choi A."/>
        </authorList>
    </citation>
    <scope>NUCLEOTIDE SEQUENCE [LARGE SCALE GENOMIC DNA]</scope>
    <source>
        <strain evidence="2 3">SJW1-2</strain>
    </source>
</reference>
<protein>
    <recommendedName>
        <fullName evidence="4">Superoxide dismutase</fullName>
    </recommendedName>
</protein>
<dbReference type="PROSITE" id="PS51257">
    <property type="entry name" value="PROKAR_LIPOPROTEIN"/>
    <property type="match status" value="1"/>
</dbReference>
<dbReference type="EMBL" id="PPPD01000001">
    <property type="protein sequence ID" value="PNY81548.1"/>
    <property type="molecule type" value="Genomic_DNA"/>
</dbReference>
<evidence type="ECO:0000313" key="2">
    <source>
        <dbReference type="EMBL" id="PNY81548.1"/>
    </source>
</evidence>
<evidence type="ECO:0000313" key="3">
    <source>
        <dbReference type="Proteomes" id="UP000236379"/>
    </source>
</evidence>
<dbReference type="AlphaFoldDB" id="A0A2K3UYE2"/>
<name>A0A2K3UYE2_9DEIO</name>
<proteinExistence type="predicted"/>
<sequence>MKRTLFLALVGSLVLASCNRAKVPDVTGTAVTKPFASQLEAAAGYPDDAGKAVYVDLTGGDRATTLTATGLKPNTAYISHYHSRGTGAAVTATTPDCASSGSVVGGLIGGAAVTTDGTGALTIKGLQPISALSGAAYINIHEALAPGVIPLCADI</sequence>
<dbReference type="RefSeq" id="WP_103311991.1">
    <property type="nucleotide sequence ID" value="NZ_PPPD01000001.1"/>
</dbReference>
<keyword evidence="3" id="KW-1185">Reference proteome</keyword>
<comment type="caution">
    <text evidence="2">The sequence shown here is derived from an EMBL/GenBank/DDBJ whole genome shotgun (WGS) entry which is preliminary data.</text>
</comment>
<organism evidence="2 3">
    <name type="scientific">Deinococcus koreensis</name>
    <dbReference type="NCBI Taxonomy" id="2054903"/>
    <lineage>
        <taxon>Bacteria</taxon>
        <taxon>Thermotogati</taxon>
        <taxon>Deinococcota</taxon>
        <taxon>Deinococci</taxon>
        <taxon>Deinococcales</taxon>
        <taxon>Deinococcaceae</taxon>
        <taxon>Deinococcus</taxon>
    </lineage>
</organism>
<evidence type="ECO:0008006" key="4">
    <source>
        <dbReference type="Google" id="ProtNLM"/>
    </source>
</evidence>
<feature type="signal peptide" evidence="1">
    <location>
        <begin position="1"/>
        <end position="21"/>
    </location>
</feature>
<accession>A0A2K3UYE2</accession>
<dbReference type="OrthoDB" id="70405at2"/>
<evidence type="ECO:0000256" key="1">
    <source>
        <dbReference type="SAM" id="SignalP"/>
    </source>
</evidence>
<gene>
    <name evidence="2" type="ORF">CVO96_09305</name>
</gene>
<feature type="chain" id="PRO_5014320426" description="Superoxide dismutase" evidence="1">
    <location>
        <begin position="22"/>
        <end position="155"/>
    </location>
</feature>